<evidence type="ECO:0000256" key="4">
    <source>
        <dbReference type="ARBA" id="ARBA00023239"/>
    </source>
</evidence>
<protein>
    <submittedName>
        <fullName evidence="6">Os07g0222900 protein</fullName>
    </submittedName>
</protein>
<evidence type="ECO:0000256" key="1">
    <source>
        <dbReference type="ARBA" id="ARBA00004761"/>
    </source>
</evidence>
<evidence type="ECO:0000256" key="3">
    <source>
        <dbReference type="ARBA" id="ARBA00011233"/>
    </source>
</evidence>
<dbReference type="Gene3D" id="3.20.20.70">
    <property type="entry name" value="Aldolase class I"/>
    <property type="match status" value="2"/>
</dbReference>
<keyword evidence="5" id="KW-0119">Carbohydrate metabolism</keyword>
<reference evidence="6 7" key="1">
    <citation type="journal article" date="2005" name="Nature">
        <title>The map-based sequence of the rice genome.</title>
        <authorList>
            <consortium name="International rice genome sequencing project (IRGSP)"/>
            <person name="Matsumoto T."/>
            <person name="Wu J."/>
            <person name="Kanamori H."/>
            <person name="Katayose Y."/>
            <person name="Fujisawa M."/>
            <person name="Namiki N."/>
            <person name="Mizuno H."/>
            <person name="Yamamoto K."/>
            <person name="Antonio B.A."/>
            <person name="Baba T."/>
            <person name="Sakata K."/>
            <person name="Nagamura Y."/>
            <person name="Aoki H."/>
            <person name="Arikawa K."/>
            <person name="Arita K."/>
            <person name="Bito T."/>
            <person name="Chiden Y."/>
            <person name="Fujitsuka N."/>
            <person name="Fukunaka R."/>
            <person name="Hamada M."/>
            <person name="Harada C."/>
            <person name="Hayashi A."/>
            <person name="Hijishita S."/>
            <person name="Honda M."/>
            <person name="Hosokawa S."/>
            <person name="Ichikawa Y."/>
            <person name="Idonuma A."/>
            <person name="Iijima M."/>
            <person name="Ikeda M."/>
            <person name="Ikeno M."/>
            <person name="Ito K."/>
            <person name="Ito S."/>
            <person name="Ito T."/>
            <person name="Ito Y."/>
            <person name="Ito Y."/>
            <person name="Iwabuchi A."/>
            <person name="Kamiya K."/>
            <person name="Karasawa W."/>
            <person name="Kurita K."/>
            <person name="Katagiri S."/>
            <person name="Kikuta A."/>
            <person name="Kobayashi H."/>
            <person name="Kobayashi N."/>
            <person name="Machita K."/>
            <person name="Maehara T."/>
            <person name="Masukawa M."/>
            <person name="Mizubayashi T."/>
            <person name="Mukai Y."/>
            <person name="Nagasaki H."/>
            <person name="Nagata Y."/>
            <person name="Naito S."/>
            <person name="Nakashima M."/>
            <person name="Nakama Y."/>
            <person name="Nakamichi Y."/>
            <person name="Nakamura M."/>
            <person name="Meguro A."/>
            <person name="Negishi M."/>
            <person name="Ohta I."/>
            <person name="Ohta T."/>
            <person name="Okamoto M."/>
            <person name="Ono N."/>
            <person name="Saji S."/>
            <person name="Sakaguchi M."/>
            <person name="Sakai K."/>
            <person name="Shibata M."/>
            <person name="Shimokawa T."/>
            <person name="Song J."/>
            <person name="Takazaki Y."/>
            <person name="Terasawa K."/>
            <person name="Tsugane M."/>
            <person name="Tsuji K."/>
            <person name="Ueda S."/>
            <person name="Waki K."/>
            <person name="Yamagata H."/>
            <person name="Yamamoto M."/>
            <person name="Yamamoto S."/>
            <person name="Yamane H."/>
            <person name="Yoshiki S."/>
            <person name="Yoshihara R."/>
            <person name="Yukawa K."/>
            <person name="Zhong H."/>
            <person name="Yano M."/>
            <person name="Yuan Q."/>
            <person name="Ouyang S."/>
            <person name="Liu J."/>
            <person name="Jones K.M."/>
            <person name="Gansberger K."/>
            <person name="Moffat K."/>
            <person name="Hill J."/>
            <person name="Bera J."/>
            <person name="Fadrosh D."/>
            <person name="Jin S."/>
            <person name="Johri S."/>
            <person name="Kim M."/>
            <person name="Overton L."/>
            <person name="Reardon M."/>
            <person name="Tsitrin T."/>
            <person name="Vuong H."/>
            <person name="Weaver B."/>
            <person name="Ciecko A."/>
            <person name="Tallon L."/>
            <person name="Jackson J."/>
            <person name="Pai G."/>
            <person name="Aken S.V."/>
            <person name="Utterback T."/>
            <person name="Reidmuller S."/>
            <person name="Feldblyum T."/>
            <person name="Hsiao J."/>
            <person name="Zismann V."/>
            <person name="Iobst S."/>
            <person name="de Vazeille A.R."/>
            <person name="Buell C.R."/>
            <person name="Ying K."/>
            <person name="Li Y."/>
            <person name="Lu T."/>
            <person name="Huang Y."/>
            <person name="Zhao Q."/>
            <person name="Feng Q."/>
            <person name="Zhang L."/>
            <person name="Zhu J."/>
            <person name="Weng Q."/>
            <person name="Mu J."/>
            <person name="Lu Y."/>
            <person name="Fan D."/>
            <person name="Liu Y."/>
            <person name="Guan J."/>
            <person name="Zhang Y."/>
            <person name="Yu S."/>
            <person name="Liu X."/>
            <person name="Zhang Y."/>
            <person name="Hong G."/>
            <person name="Han B."/>
            <person name="Choisne N."/>
            <person name="Demange N."/>
            <person name="Orjeda G."/>
            <person name="Samain S."/>
            <person name="Cattolico L."/>
            <person name="Pelletier E."/>
            <person name="Couloux A."/>
            <person name="Segurens B."/>
            <person name="Wincker P."/>
            <person name="D'Hont A."/>
            <person name="Scarpelli C."/>
            <person name="Weissenbach J."/>
            <person name="Salanoubat M."/>
            <person name="Quetier F."/>
            <person name="Yu Y."/>
            <person name="Kim H.R."/>
            <person name="Rambo T."/>
            <person name="Currie J."/>
            <person name="Collura K."/>
            <person name="Luo M."/>
            <person name="Yang T."/>
            <person name="Ammiraju J.S.S."/>
            <person name="Engler F."/>
            <person name="Soderlund C."/>
            <person name="Wing R.A."/>
            <person name="Palmer L.E."/>
            <person name="de la Bastide M."/>
            <person name="Spiegel L."/>
            <person name="Nascimento L."/>
            <person name="Zutavern T."/>
            <person name="O'Shaughnessy A."/>
            <person name="Dike S."/>
            <person name="Dedhia N."/>
            <person name="Preston R."/>
            <person name="Balija V."/>
            <person name="McCombie W.R."/>
            <person name="Chow T."/>
            <person name="Chen H."/>
            <person name="Chung M."/>
            <person name="Chen C."/>
            <person name="Shaw J."/>
            <person name="Wu H."/>
            <person name="Hsiao K."/>
            <person name="Chao Y."/>
            <person name="Chu M."/>
            <person name="Cheng C."/>
            <person name="Hour A."/>
            <person name="Lee P."/>
            <person name="Lin S."/>
            <person name="Lin Y."/>
            <person name="Liou J."/>
            <person name="Liu S."/>
            <person name="Hsing Y."/>
            <person name="Raghuvanshi S."/>
            <person name="Mohanty A."/>
            <person name="Bharti A.K."/>
            <person name="Gaur A."/>
            <person name="Gupta V."/>
            <person name="Kumar D."/>
            <person name="Ravi V."/>
            <person name="Vij S."/>
            <person name="Kapur A."/>
            <person name="Khurana P."/>
            <person name="Khurana P."/>
            <person name="Khurana J.P."/>
            <person name="Tyagi A.K."/>
            <person name="Gaikwad K."/>
            <person name="Singh A."/>
            <person name="Dalal V."/>
            <person name="Srivastava S."/>
            <person name="Dixit A."/>
            <person name="Pal A.K."/>
            <person name="Ghazi I.A."/>
            <person name="Yadav M."/>
            <person name="Pandit A."/>
            <person name="Bhargava A."/>
            <person name="Sureshbabu K."/>
            <person name="Batra K."/>
            <person name="Sharma T.R."/>
            <person name="Mohapatra T."/>
            <person name="Singh N.K."/>
            <person name="Messing J."/>
            <person name="Nelson A.B."/>
            <person name="Fuks G."/>
            <person name="Kavchok S."/>
            <person name="Keizer G."/>
            <person name="Linton E."/>
            <person name="Llaca V."/>
            <person name="Song R."/>
            <person name="Tanyolac B."/>
            <person name="Young S."/>
            <person name="Ho-Il K."/>
            <person name="Hahn J.H."/>
            <person name="Sangsakoo G."/>
            <person name="Vanavichit A."/>
            <person name="de Mattos Luiz.A.T."/>
            <person name="Zimmer P.D."/>
            <person name="Malone G."/>
            <person name="Dellagostin O."/>
            <person name="de Oliveira A.C."/>
            <person name="Bevan M."/>
            <person name="Bancroft I."/>
            <person name="Minx P."/>
            <person name="Cordum H."/>
            <person name="Wilson R."/>
            <person name="Cheng Z."/>
            <person name="Jin W."/>
            <person name="Jiang J."/>
            <person name="Leong S.A."/>
            <person name="Iwama H."/>
            <person name="Gojobori T."/>
            <person name="Itoh T."/>
            <person name="Niimura Y."/>
            <person name="Fujii Y."/>
            <person name="Habara T."/>
            <person name="Sakai H."/>
            <person name="Sato Y."/>
            <person name="Wilson G."/>
            <person name="Kumar K."/>
            <person name="McCouch S."/>
            <person name="Juretic N."/>
            <person name="Hoen D."/>
            <person name="Wright S."/>
            <person name="Bruskiewich R."/>
            <person name="Bureau T."/>
            <person name="Miyao A."/>
            <person name="Hirochika H."/>
            <person name="Nishikawa T."/>
            <person name="Kadowaki K."/>
            <person name="Sugiura M."/>
            <person name="Burr B."/>
            <person name="Sasaki T."/>
        </authorList>
    </citation>
    <scope>NUCLEOTIDE SEQUENCE [LARGE SCALE GENOMIC DNA]</scope>
    <source>
        <strain evidence="7">cv. Nipponbare</strain>
    </source>
</reference>
<comment type="similarity">
    <text evidence="2">Belongs to the KHG/KDPG aldolase family.</text>
</comment>
<dbReference type="KEGG" id="dosa:Os07g0222900"/>
<gene>
    <name evidence="6" type="ordered locus">Os07g0222900</name>
</gene>
<organism evidence="6 7">
    <name type="scientific">Oryza sativa subsp. japonica</name>
    <name type="common">Rice</name>
    <dbReference type="NCBI Taxonomy" id="39947"/>
    <lineage>
        <taxon>Eukaryota</taxon>
        <taxon>Viridiplantae</taxon>
        <taxon>Streptophyta</taxon>
        <taxon>Embryophyta</taxon>
        <taxon>Tracheophyta</taxon>
        <taxon>Spermatophyta</taxon>
        <taxon>Magnoliopsida</taxon>
        <taxon>Liliopsida</taxon>
        <taxon>Poales</taxon>
        <taxon>Poaceae</taxon>
        <taxon>BOP clade</taxon>
        <taxon>Oryzoideae</taxon>
        <taxon>Oryzeae</taxon>
        <taxon>Oryzinae</taxon>
        <taxon>Oryza</taxon>
        <taxon>Oryza sativa</taxon>
    </lineage>
</organism>
<dbReference type="InterPro" id="IPR013785">
    <property type="entry name" value="Aldolase_TIM"/>
</dbReference>
<dbReference type="AlphaFoldDB" id="Q0D7Q4"/>
<comment type="pathway">
    <text evidence="1">Carbohydrate acid metabolism.</text>
</comment>
<evidence type="ECO:0000313" key="7">
    <source>
        <dbReference type="Proteomes" id="UP000000763"/>
    </source>
</evidence>
<evidence type="ECO:0000256" key="5">
    <source>
        <dbReference type="ARBA" id="ARBA00023277"/>
    </source>
</evidence>
<accession>Q0D7Q4</accession>
<keyword evidence="4" id="KW-0456">Lyase</keyword>
<name>Q0D7Q4_ORYSJ</name>
<evidence type="ECO:0000313" key="6">
    <source>
        <dbReference type="EMBL" id="BAF21119.2"/>
    </source>
</evidence>
<dbReference type="PANTHER" id="PTHR30246">
    <property type="entry name" value="2-KETO-3-DEOXY-6-PHOSPHOGLUCONATE ALDOLASE"/>
    <property type="match status" value="1"/>
</dbReference>
<sequence>MSPGTVMEILHALKESEVLCIPGVLTPTEVYSIKGYLEAGASAVVLSDAIFDKELMRERKFDEISELANLATLRASQSGT</sequence>
<reference evidence="7" key="2">
    <citation type="journal article" date="2008" name="Nucleic Acids Res.">
        <title>The rice annotation project database (RAP-DB): 2008 update.</title>
        <authorList>
            <consortium name="The rice annotation project (RAP)"/>
        </authorList>
    </citation>
    <scope>GENOME REANNOTATION</scope>
    <source>
        <strain evidence="7">cv. Nipponbare</strain>
    </source>
</reference>
<dbReference type="GO" id="GO:0016829">
    <property type="term" value="F:lyase activity"/>
    <property type="evidence" value="ECO:0007669"/>
    <property type="project" value="UniProtKB-KW"/>
</dbReference>
<comment type="subunit">
    <text evidence="3">Homotrimer.</text>
</comment>
<dbReference type="SUPFAM" id="SSF51569">
    <property type="entry name" value="Aldolase"/>
    <property type="match status" value="1"/>
</dbReference>
<evidence type="ECO:0000256" key="2">
    <source>
        <dbReference type="ARBA" id="ARBA00006906"/>
    </source>
</evidence>
<dbReference type="PANTHER" id="PTHR30246:SF1">
    <property type="entry name" value="2-DEHYDRO-3-DEOXY-6-PHOSPHOGALACTONATE ALDOLASE-RELATED"/>
    <property type="match status" value="1"/>
</dbReference>
<proteinExistence type="inferred from homology"/>
<dbReference type="EMBL" id="AP008213">
    <property type="protein sequence ID" value="BAF21119.2"/>
    <property type="molecule type" value="Genomic_DNA"/>
</dbReference>
<dbReference type="Proteomes" id="UP000000763">
    <property type="component" value="Chromosome 7"/>
</dbReference>
<dbReference type="InterPro" id="IPR000887">
    <property type="entry name" value="Aldlse_KDPG_KHG"/>
</dbReference>